<gene>
    <name evidence="2" type="ORF">UV73_C0004G0138</name>
</gene>
<evidence type="ECO:0000256" key="1">
    <source>
        <dbReference type="SAM" id="MobiDB-lite"/>
    </source>
</evidence>
<dbReference type="Proteomes" id="UP000034894">
    <property type="component" value="Unassembled WGS sequence"/>
</dbReference>
<sequence length="169" mass="19022">MKRFFPLLFFIPVLIGFSLLQKFYQGNNGQEASPESANKNFSDPQENKEPSFIDSLRERSYGDGEFKIENEIERNGSYSGYLFSYSSDGLKIYGRMNIPFGESPAGGFPVIILNHGYFNNTSFKSGDGTQTMADIMARNGYLTLASDYRGHGNSEDDGRVSRGHRRICH</sequence>
<comment type="caution">
    <text evidence="2">The sequence shown here is derived from an EMBL/GenBank/DDBJ whole genome shotgun (WGS) entry which is preliminary data.</text>
</comment>
<dbReference type="AlphaFoldDB" id="A0A0G1FSK8"/>
<accession>A0A0G1FSK8</accession>
<dbReference type="STRING" id="1618443.UV73_C0004G0138"/>
<evidence type="ECO:0000313" key="3">
    <source>
        <dbReference type="Proteomes" id="UP000034894"/>
    </source>
</evidence>
<protein>
    <submittedName>
        <fullName evidence="2">Dipeptidyl peptidase IV-related protein</fullName>
    </submittedName>
</protein>
<dbReference type="EMBL" id="LCFP01000004">
    <property type="protein sequence ID" value="KKS97996.1"/>
    <property type="molecule type" value="Genomic_DNA"/>
</dbReference>
<name>A0A0G1FSK8_9BACT</name>
<organism evidence="2 3">
    <name type="scientific">Candidatus Gottesmanbacteria bacterium GW2011_GWA2_43_14</name>
    <dbReference type="NCBI Taxonomy" id="1618443"/>
    <lineage>
        <taxon>Bacteria</taxon>
        <taxon>Candidatus Gottesmaniibacteriota</taxon>
    </lineage>
</organism>
<dbReference type="SUPFAM" id="SSF53474">
    <property type="entry name" value="alpha/beta-Hydrolases"/>
    <property type="match status" value="1"/>
</dbReference>
<evidence type="ECO:0000313" key="2">
    <source>
        <dbReference type="EMBL" id="KKS97996.1"/>
    </source>
</evidence>
<dbReference type="InterPro" id="IPR029058">
    <property type="entry name" value="AB_hydrolase_fold"/>
</dbReference>
<reference evidence="2 3" key="1">
    <citation type="journal article" date="2015" name="Nature">
        <title>rRNA introns, odd ribosomes, and small enigmatic genomes across a large radiation of phyla.</title>
        <authorList>
            <person name="Brown C.T."/>
            <person name="Hug L.A."/>
            <person name="Thomas B.C."/>
            <person name="Sharon I."/>
            <person name="Castelle C.J."/>
            <person name="Singh A."/>
            <person name="Wilkins M.J."/>
            <person name="Williams K.H."/>
            <person name="Banfield J.F."/>
        </authorList>
    </citation>
    <scope>NUCLEOTIDE SEQUENCE [LARGE SCALE GENOMIC DNA]</scope>
</reference>
<proteinExistence type="predicted"/>
<feature type="region of interest" description="Disordered" evidence="1">
    <location>
        <begin position="30"/>
        <end position="49"/>
    </location>
</feature>
<dbReference type="Gene3D" id="3.40.50.1820">
    <property type="entry name" value="alpha/beta hydrolase"/>
    <property type="match status" value="1"/>
</dbReference>
<feature type="compositionally biased region" description="Polar residues" evidence="1">
    <location>
        <begin position="30"/>
        <end position="44"/>
    </location>
</feature>